<dbReference type="InterPro" id="IPR000477">
    <property type="entry name" value="RT_dom"/>
</dbReference>
<dbReference type="GO" id="GO:0071897">
    <property type="term" value="P:DNA biosynthetic process"/>
    <property type="evidence" value="ECO:0007669"/>
    <property type="project" value="UniProtKB-ARBA"/>
</dbReference>
<reference evidence="2" key="1">
    <citation type="journal article" date="2020" name="J Insects Food Feed">
        <title>The yellow mealworm (Tenebrio molitor) genome: a resource for the emerging insects as food and feed industry.</title>
        <authorList>
            <person name="Eriksson T."/>
            <person name="Andere A."/>
            <person name="Kelstrup H."/>
            <person name="Emery V."/>
            <person name="Picard C."/>
        </authorList>
    </citation>
    <scope>NUCLEOTIDE SEQUENCE</scope>
    <source>
        <strain evidence="2">Stoneville</strain>
        <tissue evidence="2">Whole head</tissue>
    </source>
</reference>
<dbReference type="Proteomes" id="UP000719412">
    <property type="component" value="Unassembled WGS sequence"/>
</dbReference>
<feature type="domain" description="Reverse transcriptase" evidence="1">
    <location>
        <begin position="1"/>
        <end position="244"/>
    </location>
</feature>
<keyword evidence="3" id="KW-1185">Reference proteome</keyword>
<evidence type="ECO:0000313" key="2">
    <source>
        <dbReference type="EMBL" id="KAH0818436.1"/>
    </source>
</evidence>
<organism evidence="2 3">
    <name type="scientific">Tenebrio molitor</name>
    <name type="common">Yellow mealworm beetle</name>
    <dbReference type="NCBI Taxonomy" id="7067"/>
    <lineage>
        <taxon>Eukaryota</taxon>
        <taxon>Metazoa</taxon>
        <taxon>Ecdysozoa</taxon>
        <taxon>Arthropoda</taxon>
        <taxon>Hexapoda</taxon>
        <taxon>Insecta</taxon>
        <taxon>Pterygota</taxon>
        <taxon>Neoptera</taxon>
        <taxon>Endopterygota</taxon>
        <taxon>Coleoptera</taxon>
        <taxon>Polyphaga</taxon>
        <taxon>Cucujiformia</taxon>
        <taxon>Tenebrionidae</taxon>
        <taxon>Tenebrio</taxon>
    </lineage>
</organism>
<comment type="caution">
    <text evidence="2">The sequence shown here is derived from an EMBL/GenBank/DDBJ whole genome shotgun (WGS) entry which is preliminary data.</text>
</comment>
<evidence type="ECO:0000313" key="3">
    <source>
        <dbReference type="Proteomes" id="UP000719412"/>
    </source>
</evidence>
<proteinExistence type="predicted"/>
<dbReference type="PANTHER" id="PTHR47027">
    <property type="entry name" value="REVERSE TRANSCRIPTASE DOMAIN-CONTAINING PROTEIN"/>
    <property type="match status" value="1"/>
</dbReference>
<accession>A0A8J6LMR8</accession>
<sequence length="250" mass="29606">MKQELMTEKKTKGEKIQKYNTQELLKKETIQRIEEEMDKKLEIIPQEEDIQKEWAQTQQKTTTYLRAKNGELAGKVEEKLKRMLQKQSFEQNLSLHILFMDFKKAYDSIERNKLYQAMKKLKIPKKLIGLTRMTLTDTQNKISREKIGVRQGEPLSTMLFNIVLEAVFRDSEIHTQGKEEIEKAFSTLEKAAEGYGLRINEEQTKYPIIKQEITTDEPYSMFRTETKSYNFERVEHFDYLVVTVSDDNEE</sequence>
<evidence type="ECO:0000259" key="1">
    <source>
        <dbReference type="PROSITE" id="PS50878"/>
    </source>
</evidence>
<dbReference type="PANTHER" id="PTHR47027:SF20">
    <property type="entry name" value="REVERSE TRANSCRIPTASE-LIKE PROTEIN WITH RNA-DIRECTED DNA POLYMERASE DOMAIN"/>
    <property type="match status" value="1"/>
</dbReference>
<protein>
    <recommendedName>
        <fullName evidence="1">Reverse transcriptase domain-containing protein</fullName>
    </recommendedName>
</protein>
<gene>
    <name evidence="2" type="ORF">GEV33_004356</name>
</gene>
<dbReference type="EMBL" id="JABDTM020017676">
    <property type="protein sequence ID" value="KAH0818436.1"/>
    <property type="molecule type" value="Genomic_DNA"/>
</dbReference>
<dbReference type="SUPFAM" id="SSF56672">
    <property type="entry name" value="DNA/RNA polymerases"/>
    <property type="match status" value="1"/>
</dbReference>
<dbReference type="PROSITE" id="PS50878">
    <property type="entry name" value="RT_POL"/>
    <property type="match status" value="1"/>
</dbReference>
<name>A0A8J6LMR8_TENMO</name>
<dbReference type="InterPro" id="IPR043502">
    <property type="entry name" value="DNA/RNA_pol_sf"/>
</dbReference>
<reference evidence="2" key="2">
    <citation type="submission" date="2021-08" db="EMBL/GenBank/DDBJ databases">
        <authorList>
            <person name="Eriksson T."/>
        </authorList>
    </citation>
    <scope>NUCLEOTIDE SEQUENCE</scope>
    <source>
        <strain evidence="2">Stoneville</strain>
        <tissue evidence="2">Whole head</tissue>
    </source>
</reference>
<dbReference type="Pfam" id="PF00078">
    <property type="entry name" value="RVT_1"/>
    <property type="match status" value="1"/>
</dbReference>
<dbReference type="AlphaFoldDB" id="A0A8J6LMR8"/>